<dbReference type="RefSeq" id="WP_156518583.1">
    <property type="nucleotide sequence ID" value="NZ_JBHSFZ010000010.1"/>
</dbReference>
<reference evidence="2" key="1">
    <citation type="journal article" date="2019" name="Int. J. Syst. Evol. Microbiol.">
        <title>The Global Catalogue of Microorganisms (GCM) 10K type strain sequencing project: providing services to taxonomists for standard genome sequencing and annotation.</title>
        <authorList>
            <consortium name="The Broad Institute Genomics Platform"/>
            <consortium name="The Broad Institute Genome Sequencing Center for Infectious Disease"/>
            <person name="Wu L."/>
            <person name="Ma J."/>
        </authorList>
    </citation>
    <scope>NUCLEOTIDE SEQUENCE [LARGE SCALE GENOMIC DNA]</scope>
    <source>
        <strain evidence="2">NBRC 103632</strain>
    </source>
</reference>
<keyword evidence="2" id="KW-1185">Reference proteome</keyword>
<protein>
    <recommendedName>
        <fullName evidence="3">Integrase</fullName>
    </recommendedName>
</protein>
<dbReference type="EMBL" id="JBHSFZ010000010">
    <property type="protein sequence ID" value="MFC4593978.1"/>
    <property type="molecule type" value="Genomic_DNA"/>
</dbReference>
<evidence type="ECO:0008006" key="3">
    <source>
        <dbReference type="Google" id="ProtNLM"/>
    </source>
</evidence>
<dbReference type="Proteomes" id="UP001595957">
    <property type="component" value="Unassembled WGS sequence"/>
</dbReference>
<evidence type="ECO:0000313" key="1">
    <source>
        <dbReference type="EMBL" id="MFC4593978.1"/>
    </source>
</evidence>
<sequence>MLNHLKTGLERTYDRYDLEEEKRRWFARWEQDVLMIARRAGVADLAPVLTGHFQA</sequence>
<organism evidence="1 2">
    <name type="scientific">Sphingobium tyrosinilyticum</name>
    <dbReference type="NCBI Taxonomy" id="2715436"/>
    <lineage>
        <taxon>Bacteria</taxon>
        <taxon>Pseudomonadati</taxon>
        <taxon>Pseudomonadota</taxon>
        <taxon>Alphaproteobacteria</taxon>
        <taxon>Sphingomonadales</taxon>
        <taxon>Sphingomonadaceae</taxon>
        <taxon>Sphingobium</taxon>
    </lineage>
</organism>
<proteinExistence type="predicted"/>
<comment type="caution">
    <text evidence="1">The sequence shown here is derived from an EMBL/GenBank/DDBJ whole genome shotgun (WGS) entry which is preliminary data.</text>
</comment>
<name>A0ABV9EXS0_9SPHN</name>
<gene>
    <name evidence="1" type="ORF">ACFO3E_07200</name>
</gene>
<accession>A0ABV9EXS0</accession>
<evidence type="ECO:0000313" key="2">
    <source>
        <dbReference type="Proteomes" id="UP001595957"/>
    </source>
</evidence>